<dbReference type="PANTHER" id="PTHR34116">
    <property type="entry name" value="PLASMINOGEN ACTIVATOR INHIBITOR"/>
    <property type="match status" value="1"/>
</dbReference>
<feature type="transmembrane region" description="Helical" evidence="2">
    <location>
        <begin position="392"/>
        <end position="412"/>
    </location>
</feature>
<feature type="transmembrane region" description="Helical" evidence="2">
    <location>
        <begin position="424"/>
        <end position="447"/>
    </location>
</feature>
<keyword evidence="2" id="KW-0812">Transmembrane</keyword>
<feature type="transmembrane region" description="Helical" evidence="2">
    <location>
        <begin position="288"/>
        <end position="309"/>
    </location>
</feature>
<keyword evidence="2" id="KW-1133">Transmembrane helix</keyword>
<keyword evidence="2" id="KW-0472">Membrane</keyword>
<protein>
    <recommendedName>
        <fullName evidence="5">Transmembrane protein</fullName>
    </recommendedName>
</protein>
<accession>A0A9E7GMW1</accession>
<dbReference type="Proteomes" id="UP001055439">
    <property type="component" value="Chromosome 7"/>
</dbReference>
<feature type="transmembrane region" description="Helical" evidence="2">
    <location>
        <begin position="247"/>
        <end position="268"/>
    </location>
</feature>
<sequence>METACPRPAANKPIPLSSLATSDSLSLELFLLPPSLPLSSSSSSSLLGCGTRPSLIPSAAHFCRSPDRASPSRELSFEPCVVRFGPVFASRRACGLGFFPFPPWIVSCSSDLGQDKSFGLTVADEPFPFSLDYVVSFFASDELCVLPTLYHDSEGACYGLADWTPLTSSYVQVTVVGVTPDWLLLSRGVQCNSSTERLSADAFGVVTISLVILFDILAIRCIYQIALLRVRIQQRDFHRLGYFNGPWIIRIFLALVAILWSSSEIARLSFLKGRLFSSITWQKNMCKLYIIFNLGFSEPTVFLTLVFLLRASLQRRESGTLSRGWNKKTIGYVFLFCLPIFIMQVVLVFVGAKGFNEDRSDGRAKKANYFTRASVLIGDECVCTYPLFSTMLLGLFHAALISYAVYVGMHILSSAINKRLLRRLYWLVSSIIFSLPVRVLLLGLSVLPHPGNLAYEVIVFLAFLVMLFCAVIGIVILVYFPAEDSVALRDLEEREMEEVPYDDYYYDSASLIVSQNCHDTRRNSDASTKRGSISFRTMIRDDPPALDGFDETSMPFRGALQVGSPSGSSPTPAKPMLPLREVPRY</sequence>
<evidence type="ECO:0000256" key="2">
    <source>
        <dbReference type="SAM" id="Phobius"/>
    </source>
</evidence>
<evidence type="ECO:0000313" key="4">
    <source>
        <dbReference type="Proteomes" id="UP001055439"/>
    </source>
</evidence>
<feature type="region of interest" description="Disordered" evidence="1">
    <location>
        <begin position="552"/>
        <end position="585"/>
    </location>
</feature>
<feature type="transmembrane region" description="Helical" evidence="2">
    <location>
        <begin position="330"/>
        <end position="352"/>
    </location>
</feature>
<dbReference type="AlphaFoldDB" id="A0A9E7GMW1"/>
<proteinExistence type="predicted"/>
<keyword evidence="4" id="KW-1185">Reference proteome</keyword>
<dbReference type="EMBL" id="CP097509">
    <property type="protein sequence ID" value="URE14919.1"/>
    <property type="molecule type" value="Genomic_DNA"/>
</dbReference>
<dbReference type="OrthoDB" id="1869454at2759"/>
<feature type="transmembrane region" description="Helical" evidence="2">
    <location>
        <begin position="202"/>
        <end position="226"/>
    </location>
</feature>
<evidence type="ECO:0008006" key="5">
    <source>
        <dbReference type="Google" id="ProtNLM"/>
    </source>
</evidence>
<dbReference type="PANTHER" id="PTHR34116:SF2">
    <property type="entry name" value="THH1_TOM1_TOM3 DOMAIN-CONTAINING PROTEIN"/>
    <property type="match status" value="1"/>
</dbReference>
<organism evidence="3 4">
    <name type="scientific">Musa troglodytarum</name>
    <name type="common">fe'i banana</name>
    <dbReference type="NCBI Taxonomy" id="320322"/>
    <lineage>
        <taxon>Eukaryota</taxon>
        <taxon>Viridiplantae</taxon>
        <taxon>Streptophyta</taxon>
        <taxon>Embryophyta</taxon>
        <taxon>Tracheophyta</taxon>
        <taxon>Spermatophyta</taxon>
        <taxon>Magnoliopsida</taxon>
        <taxon>Liliopsida</taxon>
        <taxon>Zingiberales</taxon>
        <taxon>Musaceae</taxon>
        <taxon>Musa</taxon>
    </lineage>
</organism>
<reference evidence="3" key="1">
    <citation type="submission" date="2022-05" db="EMBL/GenBank/DDBJ databases">
        <title>The Musa troglodytarum L. genome provides insights into the mechanism of non-climacteric behaviour and enrichment of carotenoids.</title>
        <authorList>
            <person name="Wang J."/>
        </authorList>
    </citation>
    <scope>NUCLEOTIDE SEQUENCE</scope>
    <source>
        <tissue evidence="3">Leaf</tissue>
    </source>
</reference>
<evidence type="ECO:0000313" key="3">
    <source>
        <dbReference type="EMBL" id="URE14919.1"/>
    </source>
</evidence>
<gene>
    <name evidence="3" type="ORF">MUK42_12137</name>
</gene>
<feature type="transmembrane region" description="Helical" evidence="2">
    <location>
        <begin position="453"/>
        <end position="480"/>
    </location>
</feature>
<evidence type="ECO:0000256" key="1">
    <source>
        <dbReference type="SAM" id="MobiDB-lite"/>
    </source>
</evidence>
<name>A0A9E7GMW1_9LILI</name>